<feature type="transmembrane region" description="Helical" evidence="1">
    <location>
        <begin position="28"/>
        <end position="45"/>
    </location>
</feature>
<keyword evidence="1" id="KW-0812">Transmembrane</keyword>
<reference evidence="2" key="1">
    <citation type="submission" date="2013-12" db="EMBL/GenBank/DDBJ databases">
        <title>A Varibaculum cambriense genome reconstructed from a premature infant gut community with otherwise low bacterial novelty that shifts toward anaerobic metabolism during the third week of life.</title>
        <authorList>
            <person name="Brown C.T."/>
            <person name="Sharon I."/>
            <person name="Thomas B.C."/>
            <person name="Castelle C.J."/>
            <person name="Morowitz M.J."/>
            <person name="Banfield J.F."/>
        </authorList>
    </citation>
    <scope>NUCLEOTIDE SEQUENCE</scope>
</reference>
<comment type="caution">
    <text evidence="2">The sequence shown here is derived from an EMBL/GenBank/DDBJ whole genome shotgun (WGS) entry which is preliminary data.</text>
</comment>
<keyword evidence="1" id="KW-0472">Membrane</keyword>
<sequence length="70" mass="8079">ALPIYIFSATYISSIYENTGLLGYFSKHIGFLFLSMAIGVILYRYDYRQLQKPHMLQRIMIATLIGMVLV</sequence>
<organism evidence="2">
    <name type="scientific">human gut metagenome</name>
    <dbReference type="NCBI Taxonomy" id="408170"/>
    <lineage>
        <taxon>unclassified sequences</taxon>
        <taxon>metagenomes</taxon>
        <taxon>organismal metagenomes</taxon>
    </lineage>
</organism>
<name>W1XQU1_9ZZZZ</name>
<feature type="non-terminal residue" evidence="2">
    <location>
        <position position="1"/>
    </location>
</feature>
<accession>W1XQU1</accession>
<feature type="non-terminal residue" evidence="2">
    <location>
        <position position="70"/>
    </location>
</feature>
<dbReference type="AlphaFoldDB" id="W1XQU1"/>
<gene>
    <name evidence="2" type="ORF">Q604_UNBC12941G0001</name>
</gene>
<protein>
    <submittedName>
        <fullName evidence="2">Cell cycle protein, FtsW/RodA/SpoVE family</fullName>
    </submittedName>
</protein>
<keyword evidence="1" id="KW-1133">Transmembrane helix</keyword>
<evidence type="ECO:0000313" key="2">
    <source>
        <dbReference type="EMBL" id="ETJ32607.1"/>
    </source>
</evidence>
<proteinExistence type="predicted"/>
<evidence type="ECO:0000256" key="1">
    <source>
        <dbReference type="SAM" id="Phobius"/>
    </source>
</evidence>
<dbReference type="EMBL" id="AZMM01012941">
    <property type="protein sequence ID" value="ETJ32607.1"/>
    <property type="molecule type" value="Genomic_DNA"/>
</dbReference>